<gene>
    <name evidence="1" type="ORF">NEOLEDRAFT_1183124</name>
</gene>
<dbReference type="AlphaFoldDB" id="A0A165NJM4"/>
<organism evidence="1 2">
    <name type="scientific">Neolentinus lepideus HHB14362 ss-1</name>
    <dbReference type="NCBI Taxonomy" id="1314782"/>
    <lineage>
        <taxon>Eukaryota</taxon>
        <taxon>Fungi</taxon>
        <taxon>Dikarya</taxon>
        <taxon>Basidiomycota</taxon>
        <taxon>Agaricomycotina</taxon>
        <taxon>Agaricomycetes</taxon>
        <taxon>Gloeophyllales</taxon>
        <taxon>Gloeophyllaceae</taxon>
        <taxon>Neolentinus</taxon>
    </lineage>
</organism>
<evidence type="ECO:0000313" key="2">
    <source>
        <dbReference type="Proteomes" id="UP000076761"/>
    </source>
</evidence>
<sequence length="133" mass="14648">MERLGGMVTQAPQMRVVQRGRSKPIIASPFANVSSGLINATEALLLLHGSDVEGKISALLWAAEPFLEKARLREVKMGTPGRTSKWDTLGGRQNGDGYLASRQNETTDAVCRFAALPIMYRFFFVQLSFTCIL</sequence>
<protein>
    <submittedName>
        <fullName evidence="1">Uncharacterized protein</fullName>
    </submittedName>
</protein>
<dbReference type="EMBL" id="KV425634">
    <property type="protein sequence ID" value="KZT19737.1"/>
    <property type="molecule type" value="Genomic_DNA"/>
</dbReference>
<evidence type="ECO:0000313" key="1">
    <source>
        <dbReference type="EMBL" id="KZT19737.1"/>
    </source>
</evidence>
<reference evidence="1 2" key="1">
    <citation type="journal article" date="2016" name="Mol. Biol. Evol.">
        <title>Comparative Genomics of Early-Diverging Mushroom-Forming Fungi Provides Insights into the Origins of Lignocellulose Decay Capabilities.</title>
        <authorList>
            <person name="Nagy L.G."/>
            <person name="Riley R."/>
            <person name="Tritt A."/>
            <person name="Adam C."/>
            <person name="Daum C."/>
            <person name="Floudas D."/>
            <person name="Sun H."/>
            <person name="Yadav J.S."/>
            <person name="Pangilinan J."/>
            <person name="Larsson K.H."/>
            <person name="Matsuura K."/>
            <person name="Barry K."/>
            <person name="Labutti K."/>
            <person name="Kuo R."/>
            <person name="Ohm R.A."/>
            <person name="Bhattacharya S.S."/>
            <person name="Shirouzu T."/>
            <person name="Yoshinaga Y."/>
            <person name="Martin F.M."/>
            <person name="Grigoriev I.V."/>
            <person name="Hibbett D.S."/>
        </authorList>
    </citation>
    <scope>NUCLEOTIDE SEQUENCE [LARGE SCALE GENOMIC DNA]</scope>
    <source>
        <strain evidence="1 2">HHB14362 ss-1</strain>
    </source>
</reference>
<accession>A0A165NJM4</accession>
<dbReference type="Proteomes" id="UP000076761">
    <property type="component" value="Unassembled WGS sequence"/>
</dbReference>
<proteinExistence type="predicted"/>
<keyword evidence="2" id="KW-1185">Reference proteome</keyword>
<name>A0A165NJM4_9AGAM</name>
<dbReference type="InParanoid" id="A0A165NJM4"/>